<accession>A0A914QA49</accession>
<dbReference type="Proteomes" id="UP000887578">
    <property type="component" value="Unplaced"/>
</dbReference>
<evidence type="ECO:0000256" key="1">
    <source>
        <dbReference type="SAM" id="MobiDB-lite"/>
    </source>
</evidence>
<organism evidence="2 3">
    <name type="scientific">Panagrolaimus davidi</name>
    <dbReference type="NCBI Taxonomy" id="227884"/>
    <lineage>
        <taxon>Eukaryota</taxon>
        <taxon>Metazoa</taxon>
        <taxon>Ecdysozoa</taxon>
        <taxon>Nematoda</taxon>
        <taxon>Chromadorea</taxon>
        <taxon>Rhabditida</taxon>
        <taxon>Tylenchina</taxon>
        <taxon>Panagrolaimomorpha</taxon>
        <taxon>Panagrolaimoidea</taxon>
        <taxon>Panagrolaimidae</taxon>
        <taxon>Panagrolaimus</taxon>
    </lineage>
</organism>
<feature type="region of interest" description="Disordered" evidence="1">
    <location>
        <begin position="1"/>
        <end position="23"/>
    </location>
</feature>
<name>A0A914QA49_9BILA</name>
<evidence type="ECO:0000313" key="2">
    <source>
        <dbReference type="Proteomes" id="UP000887578"/>
    </source>
</evidence>
<keyword evidence="2" id="KW-1185">Reference proteome</keyword>
<reference evidence="3" key="1">
    <citation type="submission" date="2022-11" db="UniProtKB">
        <authorList>
            <consortium name="WormBaseParasite"/>
        </authorList>
    </citation>
    <scope>IDENTIFICATION</scope>
</reference>
<protein>
    <submittedName>
        <fullName evidence="3">Uncharacterized protein</fullName>
    </submittedName>
</protein>
<sequence>MEEKVREQKEEYDRIHQQHLGKKSAEIQTQKRCFNLLKNADGYDPAQDEEDEEEVVILETVGPNNAVGTNISTDVKKEKLTSDELKKLCPNRPKTYKHVTGKYIRKCWKKFETELTSIGRTETSFYNYYHSIGNKALKEAIQQLNNEISEPKSKKSKPSTDDESD</sequence>
<dbReference type="AlphaFoldDB" id="A0A914QA49"/>
<dbReference type="WBParaSite" id="PDA_v2.g24054.t1">
    <property type="protein sequence ID" value="PDA_v2.g24054.t1"/>
    <property type="gene ID" value="PDA_v2.g24054"/>
</dbReference>
<proteinExistence type="predicted"/>
<feature type="compositionally biased region" description="Basic and acidic residues" evidence="1">
    <location>
        <begin position="1"/>
        <end position="16"/>
    </location>
</feature>
<feature type="region of interest" description="Disordered" evidence="1">
    <location>
        <begin position="144"/>
        <end position="165"/>
    </location>
</feature>
<evidence type="ECO:0000313" key="3">
    <source>
        <dbReference type="WBParaSite" id="PDA_v2.g24054.t1"/>
    </source>
</evidence>